<sequence length="193" mass="22266">MCTRSIIESQNIPDSWVFGKINEEQEPNLTNEPGRRVQQPSDARICCPRTEWNLKTWNPVPVRLGWYGALLGCLEWTLLRLMLKSDDAPQYWCVRLWQQASSDVTPWLLCDPRSPLSQAPVAVLPYIVRTCKQYNNHRLTRDTPSATLFGLYQHSKAHYVRSWMRLQACPHTTSSVAWYLTTSSQVANDEMPS</sequence>
<name>A0A6G1HXE0_9PEZI</name>
<evidence type="ECO:0000313" key="1">
    <source>
        <dbReference type="EMBL" id="KAF2400604.1"/>
    </source>
</evidence>
<dbReference type="AlphaFoldDB" id="A0A6G1HXE0"/>
<reference evidence="1" key="1">
    <citation type="journal article" date="2020" name="Stud. Mycol.">
        <title>101 Dothideomycetes genomes: a test case for predicting lifestyles and emergence of pathogens.</title>
        <authorList>
            <person name="Haridas S."/>
            <person name="Albert R."/>
            <person name="Binder M."/>
            <person name="Bloem J."/>
            <person name="Labutti K."/>
            <person name="Salamov A."/>
            <person name="Andreopoulos B."/>
            <person name="Baker S."/>
            <person name="Barry K."/>
            <person name="Bills G."/>
            <person name="Bluhm B."/>
            <person name="Cannon C."/>
            <person name="Castanera R."/>
            <person name="Culley D."/>
            <person name="Daum C."/>
            <person name="Ezra D."/>
            <person name="Gonzalez J."/>
            <person name="Henrissat B."/>
            <person name="Kuo A."/>
            <person name="Liang C."/>
            <person name="Lipzen A."/>
            <person name="Lutzoni F."/>
            <person name="Magnuson J."/>
            <person name="Mondo S."/>
            <person name="Nolan M."/>
            <person name="Ohm R."/>
            <person name="Pangilinan J."/>
            <person name="Park H.-J."/>
            <person name="Ramirez L."/>
            <person name="Alfaro M."/>
            <person name="Sun H."/>
            <person name="Tritt A."/>
            <person name="Yoshinaga Y."/>
            <person name="Zwiers L.-H."/>
            <person name="Turgeon B."/>
            <person name="Goodwin S."/>
            <person name="Spatafora J."/>
            <person name="Crous P."/>
            <person name="Grigoriev I."/>
        </authorList>
    </citation>
    <scope>NUCLEOTIDE SEQUENCE</scope>
    <source>
        <strain evidence="1">CBS 262.69</strain>
    </source>
</reference>
<keyword evidence="2" id="KW-1185">Reference proteome</keyword>
<dbReference type="Proteomes" id="UP000799640">
    <property type="component" value="Unassembled WGS sequence"/>
</dbReference>
<proteinExistence type="predicted"/>
<accession>A0A6G1HXE0</accession>
<gene>
    <name evidence="1" type="ORF">EJ06DRAFT_399144</name>
</gene>
<organism evidence="1 2">
    <name type="scientific">Trichodelitschia bisporula</name>
    <dbReference type="NCBI Taxonomy" id="703511"/>
    <lineage>
        <taxon>Eukaryota</taxon>
        <taxon>Fungi</taxon>
        <taxon>Dikarya</taxon>
        <taxon>Ascomycota</taxon>
        <taxon>Pezizomycotina</taxon>
        <taxon>Dothideomycetes</taxon>
        <taxon>Dothideomycetes incertae sedis</taxon>
        <taxon>Phaeotrichales</taxon>
        <taxon>Phaeotrichaceae</taxon>
        <taxon>Trichodelitschia</taxon>
    </lineage>
</organism>
<dbReference type="EMBL" id="ML996694">
    <property type="protein sequence ID" value="KAF2400604.1"/>
    <property type="molecule type" value="Genomic_DNA"/>
</dbReference>
<evidence type="ECO:0000313" key="2">
    <source>
        <dbReference type="Proteomes" id="UP000799640"/>
    </source>
</evidence>
<protein>
    <submittedName>
        <fullName evidence="1">Uncharacterized protein</fullName>
    </submittedName>
</protein>